<reference evidence="9 10" key="1">
    <citation type="submission" date="2024-04" db="EMBL/GenBank/DDBJ databases">
        <title>Dissimilatory iodate-reducing microorganisms contribute to the enrichment of iodine in groundwater.</title>
        <authorList>
            <person name="Jiang Z."/>
        </authorList>
    </citation>
    <scope>NUCLEOTIDE SEQUENCE [LARGE SCALE GENOMIC DNA]</scope>
    <source>
        <strain evidence="9 10">NCP973</strain>
    </source>
</reference>
<evidence type="ECO:0000256" key="7">
    <source>
        <dbReference type="RuleBase" id="RU003879"/>
    </source>
</evidence>
<sequence length="133" mass="14630">MRQRRLKNEINVVPYIDVMLVLLVIFMVATPMMSTGEVKLPSSGTAPQKPDKFLRVEVAKDGGLSLFDVENKEQKLDGLPSLSGALAGQRQRNPDIAVLVSADEEVPYRSVMQALEEVRKQGFSSVGLETSVK</sequence>
<comment type="similarity">
    <text evidence="2 7">Belongs to the ExbD/TolR family.</text>
</comment>
<keyword evidence="5 8" id="KW-1133">Transmembrane helix</keyword>
<evidence type="ECO:0000256" key="1">
    <source>
        <dbReference type="ARBA" id="ARBA00004162"/>
    </source>
</evidence>
<evidence type="ECO:0000313" key="10">
    <source>
        <dbReference type="Proteomes" id="UP001479520"/>
    </source>
</evidence>
<dbReference type="PANTHER" id="PTHR30558:SF7">
    <property type="entry name" value="TOL-PAL SYSTEM PROTEIN TOLR"/>
    <property type="match status" value="1"/>
</dbReference>
<keyword evidence="7" id="KW-0653">Protein transport</keyword>
<accession>A0ABZ2XII5</accession>
<gene>
    <name evidence="9" type="ORF">AADV58_02310</name>
</gene>
<keyword evidence="4 7" id="KW-0812">Transmembrane</keyword>
<dbReference type="InterPro" id="IPR003400">
    <property type="entry name" value="ExbD"/>
</dbReference>
<proteinExistence type="inferred from homology"/>
<keyword evidence="7" id="KW-0813">Transport</keyword>
<feature type="transmembrane region" description="Helical" evidence="8">
    <location>
        <begin position="12"/>
        <end position="33"/>
    </location>
</feature>
<evidence type="ECO:0000256" key="5">
    <source>
        <dbReference type="ARBA" id="ARBA00022989"/>
    </source>
</evidence>
<dbReference type="PANTHER" id="PTHR30558">
    <property type="entry name" value="EXBD MEMBRANE COMPONENT OF PMF-DRIVEN MACROMOLECULE IMPORT SYSTEM"/>
    <property type="match status" value="1"/>
</dbReference>
<dbReference type="RefSeq" id="WP_028993767.1">
    <property type="nucleotide sequence ID" value="NZ_CP151406.1"/>
</dbReference>
<dbReference type="EMBL" id="CP151406">
    <property type="protein sequence ID" value="WZJ22003.1"/>
    <property type="molecule type" value="Genomic_DNA"/>
</dbReference>
<evidence type="ECO:0000256" key="6">
    <source>
        <dbReference type="ARBA" id="ARBA00023136"/>
    </source>
</evidence>
<evidence type="ECO:0000256" key="8">
    <source>
        <dbReference type="SAM" id="Phobius"/>
    </source>
</evidence>
<evidence type="ECO:0000256" key="3">
    <source>
        <dbReference type="ARBA" id="ARBA00022475"/>
    </source>
</evidence>
<evidence type="ECO:0000313" key="9">
    <source>
        <dbReference type="EMBL" id="WZJ22003.1"/>
    </source>
</evidence>
<keyword evidence="3" id="KW-1003">Cell membrane</keyword>
<evidence type="ECO:0000256" key="4">
    <source>
        <dbReference type="ARBA" id="ARBA00022692"/>
    </source>
</evidence>
<dbReference type="Pfam" id="PF02472">
    <property type="entry name" value="ExbD"/>
    <property type="match status" value="1"/>
</dbReference>
<dbReference type="Proteomes" id="UP001479520">
    <property type="component" value="Chromosome"/>
</dbReference>
<protein>
    <submittedName>
        <fullName evidence="9">ExbD/TolR family protein</fullName>
    </submittedName>
</protein>
<keyword evidence="10" id="KW-1185">Reference proteome</keyword>
<evidence type="ECO:0000256" key="2">
    <source>
        <dbReference type="ARBA" id="ARBA00005811"/>
    </source>
</evidence>
<organism evidence="9 10">
    <name type="scientific">Azonexus hydrophilus</name>
    <dbReference type="NCBI Taxonomy" id="418702"/>
    <lineage>
        <taxon>Bacteria</taxon>
        <taxon>Pseudomonadati</taxon>
        <taxon>Pseudomonadota</taxon>
        <taxon>Betaproteobacteria</taxon>
        <taxon>Rhodocyclales</taxon>
        <taxon>Azonexaceae</taxon>
        <taxon>Azonexus</taxon>
    </lineage>
</organism>
<dbReference type="Gene3D" id="3.30.420.270">
    <property type="match status" value="1"/>
</dbReference>
<comment type="subcellular location">
    <subcellularLocation>
        <location evidence="1">Cell membrane</location>
        <topology evidence="1">Single-pass membrane protein</topology>
    </subcellularLocation>
    <subcellularLocation>
        <location evidence="7">Cell membrane</location>
        <topology evidence="7">Single-pass type II membrane protein</topology>
    </subcellularLocation>
</comment>
<keyword evidence="6 8" id="KW-0472">Membrane</keyword>
<name>A0ABZ2XII5_9RHOO</name>